<comment type="caution">
    <text evidence="2">The sequence shown here is derived from an EMBL/GenBank/DDBJ whole genome shotgun (WGS) entry which is preliminary data.</text>
</comment>
<proteinExistence type="predicted"/>
<dbReference type="EMBL" id="CAXAMN010026450">
    <property type="protein sequence ID" value="CAK9103011.1"/>
    <property type="molecule type" value="Genomic_DNA"/>
</dbReference>
<accession>A0ABP0RUW8</accession>
<feature type="transmembrane region" description="Helical" evidence="1">
    <location>
        <begin position="907"/>
        <end position="930"/>
    </location>
</feature>
<keyword evidence="1" id="KW-0812">Transmembrane</keyword>
<sequence>MFCNDCVTKYARNHSHPQGRDDINMCKVCLFLCTLLKCDDTVSLQSWDGVLVSHWIARKKRGNTEQTAASGNSGERSICDEDAGMRCYVRFSGRTCMCRSNKCYDPDQKRCVDKAMAEVLARTKANKTVNMRVEDFFDQLMGFTGGTVGTVVGTALAPVMKVLSPFQSMARKGAIRAAGSYASWQFNRNLEHTEGWLQWALGSFVLEHDEQPKKACNMASSLSLTSAKIDFGKCYLSLAYPDGVPLWEGPIYSYSDGKGNDFNISLMVKAGQIRCLEKLQVQKSRCFGNVIADGGLCQIELAPATDCPLNVTDLEVEIFCEGKCKLQDHVRSMLTWEEADNAIEVGSKVYIYKEGSRKYGKKCEGELNVITKNIVRCDTTGKKCLRHCVQGSGCWHASNLLTEKYCEAKWKTGVKRVFKLLSNWMGESSGSDTPRLTLIYRKFNAILKEVKVRTDLYIFRTRSLEDAIEEDANDERNDRTRRGIIDRFNHAFGAVSNVVDHIESAALGLIRSEKEATDAQMTLIKRYKFNMQPKRDETGKFAGYELVTCQQKTWNEATQAYDKPPLRKCQKIRLVNLQLMATEEQYLEIEEISSSQQQANSITGGSPGIVLSLIAKIARMMFARNTATMMASDEKGVRHPCKDMWTRGKTLDSATAVGVECSSKTKKDFDPDEVGDGVDARYEFEFVELQPIWDELKMKNMQVIGLRGGHNLDWCRVLSEEDPKTKLKAGSVVCDLELPTVEGTNILVGGKLPLEAQFRLQQTGENDVKSTVVVGGGGSKEATCEGTCDGTDEEEAREKVQEKLGDNANVQDDLEVRLISMQTGKYCRTSPQVFQTWKGLLTKKKLLLSCDMSEGDSAPETLLSLDGSTDGLVPSPYWDLLIILSLSCMGALAGWKGSMWATFLGGTGAVFTFATVVLSTAGGLVGGLFLSEHLAQDYHMDGIMMRYMMQEKLQTIGQQILYMIESALDFELPRI</sequence>
<keyword evidence="1" id="KW-0472">Membrane</keyword>
<keyword evidence="3" id="KW-1185">Reference proteome</keyword>
<evidence type="ECO:0000256" key="1">
    <source>
        <dbReference type="SAM" id="Phobius"/>
    </source>
</evidence>
<dbReference type="Proteomes" id="UP001642484">
    <property type="component" value="Unassembled WGS sequence"/>
</dbReference>
<reference evidence="2 3" key="1">
    <citation type="submission" date="2024-02" db="EMBL/GenBank/DDBJ databases">
        <authorList>
            <person name="Chen Y."/>
            <person name="Shah S."/>
            <person name="Dougan E. K."/>
            <person name="Thang M."/>
            <person name="Chan C."/>
        </authorList>
    </citation>
    <scope>NUCLEOTIDE SEQUENCE [LARGE SCALE GENOMIC DNA]</scope>
</reference>
<organism evidence="2 3">
    <name type="scientific">Durusdinium trenchii</name>
    <dbReference type="NCBI Taxonomy" id="1381693"/>
    <lineage>
        <taxon>Eukaryota</taxon>
        <taxon>Sar</taxon>
        <taxon>Alveolata</taxon>
        <taxon>Dinophyceae</taxon>
        <taxon>Suessiales</taxon>
        <taxon>Symbiodiniaceae</taxon>
        <taxon>Durusdinium</taxon>
    </lineage>
</organism>
<name>A0ABP0RUW8_9DINO</name>
<protein>
    <submittedName>
        <fullName evidence="2">Uncharacterized protein</fullName>
    </submittedName>
</protein>
<gene>
    <name evidence="2" type="ORF">CCMP2556_LOCUS48425</name>
</gene>
<evidence type="ECO:0000313" key="2">
    <source>
        <dbReference type="EMBL" id="CAK9103011.1"/>
    </source>
</evidence>
<evidence type="ECO:0000313" key="3">
    <source>
        <dbReference type="Proteomes" id="UP001642484"/>
    </source>
</evidence>
<keyword evidence="1" id="KW-1133">Transmembrane helix</keyword>